<dbReference type="InterPro" id="IPR036477">
    <property type="entry name" value="Formyl_transf_N_sf"/>
</dbReference>
<dbReference type="Proteomes" id="UP001209854">
    <property type="component" value="Unassembled WGS sequence"/>
</dbReference>
<evidence type="ECO:0000256" key="2">
    <source>
        <dbReference type="ARBA" id="ARBA00022679"/>
    </source>
</evidence>
<keyword evidence="2 6" id="KW-0808">Transferase</keyword>
<dbReference type="EC" id="2.1.2.2" evidence="6"/>
<protein>
    <recommendedName>
        <fullName evidence="6">Phosphoribosylglycinamide formyltransferase</fullName>
        <ecNumber evidence="6">2.1.2.2</ecNumber>
    </recommendedName>
    <alternativeName>
        <fullName evidence="6">5'-phosphoribosylglycinamide transformylase</fullName>
    </alternativeName>
    <alternativeName>
        <fullName evidence="6">GAR transformylase</fullName>
        <shortName evidence="6">GART</shortName>
    </alternativeName>
</protein>
<keyword evidence="9" id="KW-1185">Reference proteome</keyword>
<evidence type="ECO:0000256" key="6">
    <source>
        <dbReference type="HAMAP-Rule" id="MF_01930"/>
    </source>
</evidence>
<sequence>MSRKRVVVLLSGNGSTLQALIDQQPDSHYDIVGVFSNRPGVFGLQRAARANIPHCTINHQDFSDRGTFDQHMLQSIDQLNPDYVVLAGYMRILSSDFIRHFSGRLINIHPSLLPKHKGLNTYQNALALGDREHGTTVHFVTDELDSGAIILQASLPVHPVDTVQTLEQRVKAMEQKIYPLAVDCLCSGRLIGKDSVVWLDNHPLPKQGYLLQEKNLDQQCQRLSIKPSRA</sequence>
<comment type="caution">
    <text evidence="6">Lacks conserved residue(s) required for the propagation of feature annotation.</text>
</comment>
<comment type="catalytic activity">
    <reaction evidence="5 6">
        <text>N(1)-(5-phospho-beta-D-ribosyl)glycinamide + (6R)-10-formyltetrahydrofolate = N(2)-formyl-N(1)-(5-phospho-beta-D-ribosyl)glycinamide + (6S)-5,6,7,8-tetrahydrofolate + H(+)</text>
        <dbReference type="Rhea" id="RHEA:15053"/>
        <dbReference type="ChEBI" id="CHEBI:15378"/>
        <dbReference type="ChEBI" id="CHEBI:57453"/>
        <dbReference type="ChEBI" id="CHEBI:143788"/>
        <dbReference type="ChEBI" id="CHEBI:147286"/>
        <dbReference type="ChEBI" id="CHEBI:195366"/>
        <dbReference type="EC" id="2.1.2.2"/>
    </reaction>
</comment>
<evidence type="ECO:0000256" key="4">
    <source>
        <dbReference type="ARBA" id="ARBA00038440"/>
    </source>
</evidence>
<dbReference type="Pfam" id="PF00551">
    <property type="entry name" value="Formyl_trans_N"/>
    <property type="match status" value="1"/>
</dbReference>
<dbReference type="PROSITE" id="PS00373">
    <property type="entry name" value="GART"/>
    <property type="match status" value="1"/>
</dbReference>
<dbReference type="RefSeq" id="WP_262568365.1">
    <property type="nucleotide sequence ID" value="NZ_JAPFCC010000001.1"/>
</dbReference>
<reference evidence="8 9" key="1">
    <citation type="submission" date="2022-10" db="EMBL/GenBank/DDBJ databases">
        <title>High-quality genome sequences of two octocoral-associated bacteria, Endozoicomonas euniceicola EF212 and Endozoicomonas gorgoniicola PS125.</title>
        <authorList>
            <person name="Chiou Y.-J."/>
            <person name="Chen Y.-H."/>
        </authorList>
    </citation>
    <scope>NUCLEOTIDE SEQUENCE [LARGE SCALE GENOMIC DNA]</scope>
    <source>
        <strain evidence="8 9">PS125</strain>
    </source>
</reference>
<dbReference type="PANTHER" id="PTHR43369:SF2">
    <property type="entry name" value="PHOSPHORIBOSYLGLYCINAMIDE FORMYLTRANSFERASE"/>
    <property type="match status" value="1"/>
</dbReference>
<dbReference type="GO" id="GO:0004644">
    <property type="term" value="F:phosphoribosylglycinamide formyltransferase activity"/>
    <property type="evidence" value="ECO:0007669"/>
    <property type="project" value="UniProtKB-EC"/>
</dbReference>
<dbReference type="NCBIfam" id="TIGR00639">
    <property type="entry name" value="PurN"/>
    <property type="match status" value="1"/>
</dbReference>
<dbReference type="InterPro" id="IPR001555">
    <property type="entry name" value="GART_AS"/>
</dbReference>
<comment type="pathway">
    <text evidence="1 6">Purine metabolism; IMP biosynthesis via de novo pathway; N(2)-formyl-N(1)-(5-phospho-D-ribosyl)glycinamide from N(1)-(5-phospho-D-ribosyl)glycinamide (10-formyl THF route): step 1/1.</text>
</comment>
<dbReference type="HAMAP" id="MF_01930">
    <property type="entry name" value="PurN"/>
    <property type="match status" value="1"/>
</dbReference>
<feature type="site" description="Raises pKa of active site His" evidence="6">
    <location>
        <position position="145"/>
    </location>
</feature>
<feature type="domain" description="Formyl transferase N-terminal" evidence="7">
    <location>
        <begin position="4"/>
        <end position="182"/>
    </location>
</feature>
<accession>A0ABT3MX36</accession>
<evidence type="ECO:0000313" key="8">
    <source>
        <dbReference type="EMBL" id="MCW7553544.1"/>
    </source>
</evidence>
<dbReference type="CDD" id="cd08645">
    <property type="entry name" value="FMT_core_GART"/>
    <property type="match status" value="1"/>
</dbReference>
<proteinExistence type="inferred from homology"/>
<dbReference type="Gene3D" id="3.40.50.170">
    <property type="entry name" value="Formyl transferase, N-terminal domain"/>
    <property type="match status" value="1"/>
</dbReference>
<comment type="similarity">
    <text evidence="4 6">Belongs to the GART family.</text>
</comment>
<evidence type="ECO:0000259" key="7">
    <source>
        <dbReference type="Pfam" id="PF00551"/>
    </source>
</evidence>
<comment type="function">
    <text evidence="6">Catalyzes the transfer of a formyl group from 10-formyltetrahydrofolate to 5-phospho-ribosyl-glycinamide (GAR), producing 5-phospho-ribosyl-N-formylglycinamide (FGAR) and tetrahydrofolate.</text>
</comment>
<dbReference type="SUPFAM" id="SSF53328">
    <property type="entry name" value="Formyltransferase"/>
    <property type="match status" value="1"/>
</dbReference>
<feature type="binding site" evidence="6">
    <location>
        <begin position="90"/>
        <end position="93"/>
    </location>
    <ligand>
        <name>(6R)-10-formyltetrahydrofolate</name>
        <dbReference type="ChEBI" id="CHEBI:195366"/>
    </ligand>
</feature>
<feature type="binding site" evidence="6">
    <location>
        <position position="107"/>
    </location>
    <ligand>
        <name>(6R)-10-formyltetrahydrofolate</name>
        <dbReference type="ChEBI" id="CHEBI:195366"/>
    </ligand>
</feature>
<gene>
    <name evidence="6 8" type="primary">purN</name>
    <name evidence="8" type="ORF">NX722_13095</name>
</gene>
<name>A0ABT3MX36_9GAMM</name>
<evidence type="ECO:0000313" key="9">
    <source>
        <dbReference type="Proteomes" id="UP001209854"/>
    </source>
</evidence>
<evidence type="ECO:0000256" key="5">
    <source>
        <dbReference type="ARBA" id="ARBA00047664"/>
    </source>
</evidence>
<feature type="binding site" evidence="6">
    <location>
        <position position="65"/>
    </location>
    <ligand>
        <name>(6R)-10-formyltetrahydrofolate</name>
        <dbReference type="ChEBI" id="CHEBI:195366"/>
    </ligand>
</feature>
<dbReference type="EMBL" id="JAPFCC010000001">
    <property type="protein sequence ID" value="MCW7553544.1"/>
    <property type="molecule type" value="Genomic_DNA"/>
</dbReference>
<dbReference type="InterPro" id="IPR002376">
    <property type="entry name" value="Formyl_transf_N"/>
</dbReference>
<evidence type="ECO:0000256" key="1">
    <source>
        <dbReference type="ARBA" id="ARBA00005054"/>
    </source>
</evidence>
<organism evidence="8 9">
    <name type="scientific">Endozoicomonas gorgoniicola</name>
    <dbReference type="NCBI Taxonomy" id="1234144"/>
    <lineage>
        <taxon>Bacteria</taxon>
        <taxon>Pseudomonadati</taxon>
        <taxon>Pseudomonadota</taxon>
        <taxon>Gammaproteobacteria</taxon>
        <taxon>Oceanospirillales</taxon>
        <taxon>Endozoicomonadaceae</taxon>
        <taxon>Endozoicomonas</taxon>
    </lineage>
</organism>
<comment type="caution">
    <text evidence="8">The sequence shown here is derived from an EMBL/GenBank/DDBJ whole genome shotgun (WGS) entry which is preliminary data.</text>
</comment>
<keyword evidence="3 6" id="KW-0658">Purine biosynthesis</keyword>
<dbReference type="InterPro" id="IPR004607">
    <property type="entry name" value="GART"/>
</dbReference>
<dbReference type="PANTHER" id="PTHR43369">
    <property type="entry name" value="PHOSPHORIBOSYLGLYCINAMIDE FORMYLTRANSFERASE"/>
    <property type="match status" value="1"/>
</dbReference>
<evidence type="ECO:0000256" key="3">
    <source>
        <dbReference type="ARBA" id="ARBA00022755"/>
    </source>
</evidence>
<feature type="active site" description="Proton donor" evidence="6">
    <location>
        <position position="109"/>
    </location>
</feature>